<organism evidence="1 2">
    <name type="scientific">Massariosphaeria phaeospora</name>
    <dbReference type="NCBI Taxonomy" id="100035"/>
    <lineage>
        <taxon>Eukaryota</taxon>
        <taxon>Fungi</taxon>
        <taxon>Dikarya</taxon>
        <taxon>Ascomycota</taxon>
        <taxon>Pezizomycotina</taxon>
        <taxon>Dothideomycetes</taxon>
        <taxon>Pleosporomycetidae</taxon>
        <taxon>Pleosporales</taxon>
        <taxon>Pleosporales incertae sedis</taxon>
        <taxon>Massariosphaeria</taxon>
    </lineage>
</organism>
<name>A0A7C8IDJ2_9PLEO</name>
<dbReference type="OrthoDB" id="5213630at2759"/>
<evidence type="ECO:0000313" key="2">
    <source>
        <dbReference type="Proteomes" id="UP000481861"/>
    </source>
</evidence>
<gene>
    <name evidence="1" type="ORF">BDV95DRAFT_61165</name>
</gene>
<reference evidence="1 2" key="1">
    <citation type="submission" date="2020-01" db="EMBL/GenBank/DDBJ databases">
        <authorList>
            <consortium name="DOE Joint Genome Institute"/>
            <person name="Haridas S."/>
            <person name="Albert R."/>
            <person name="Binder M."/>
            <person name="Bloem J."/>
            <person name="Labutti K."/>
            <person name="Salamov A."/>
            <person name="Andreopoulos B."/>
            <person name="Baker S.E."/>
            <person name="Barry K."/>
            <person name="Bills G."/>
            <person name="Bluhm B.H."/>
            <person name="Cannon C."/>
            <person name="Castanera R."/>
            <person name="Culley D.E."/>
            <person name="Daum C."/>
            <person name="Ezra D."/>
            <person name="Gonzalez J.B."/>
            <person name="Henrissat B."/>
            <person name="Kuo A."/>
            <person name="Liang C."/>
            <person name="Lipzen A."/>
            <person name="Lutzoni F."/>
            <person name="Magnuson J."/>
            <person name="Mondo S."/>
            <person name="Nolan M."/>
            <person name="Ohm R."/>
            <person name="Pangilinan J."/>
            <person name="Park H.-J.H."/>
            <person name="Ramirez L."/>
            <person name="Alfaro M."/>
            <person name="Sun H."/>
            <person name="Tritt A."/>
            <person name="Yoshinaga Y."/>
            <person name="Zwiers L.-H.L."/>
            <person name="Turgeon B.G."/>
            <person name="Goodwin S.B."/>
            <person name="Spatafora J.W."/>
            <person name="Crous P.W."/>
            <person name="Grigoriev I.V."/>
        </authorList>
    </citation>
    <scope>NUCLEOTIDE SEQUENCE [LARGE SCALE GENOMIC DNA]</scope>
    <source>
        <strain evidence="1 2">CBS 611.86</strain>
    </source>
</reference>
<keyword evidence="2" id="KW-1185">Reference proteome</keyword>
<dbReference type="AlphaFoldDB" id="A0A7C8IDJ2"/>
<sequence>MWRTGFGLQVSFSSVSSSRETLLTHRTADRKAVSYRAFNDWRAFTAELLTKADTHPASLRDHPHASPAIFDAAQHVMDVVAPWSNSHDPKTLKGAQNQLCIIFDEAVRFAQFLRRQRALWSIRFPSRKKLPNGSEMAPLTFDAGCMKDEFGDDEDVRPEELGNCYVDLVVSPVLWKRGTMDGERFESEEAAVPAKVVLAKSL</sequence>
<dbReference type="Proteomes" id="UP000481861">
    <property type="component" value="Unassembled WGS sequence"/>
</dbReference>
<protein>
    <submittedName>
        <fullName evidence="1">Uncharacterized protein</fullName>
    </submittedName>
</protein>
<comment type="caution">
    <text evidence="1">The sequence shown here is derived from an EMBL/GenBank/DDBJ whole genome shotgun (WGS) entry which is preliminary data.</text>
</comment>
<dbReference type="EMBL" id="JAADJZ010000013">
    <property type="protein sequence ID" value="KAF2870467.1"/>
    <property type="molecule type" value="Genomic_DNA"/>
</dbReference>
<proteinExistence type="predicted"/>
<evidence type="ECO:0000313" key="1">
    <source>
        <dbReference type="EMBL" id="KAF2870467.1"/>
    </source>
</evidence>
<accession>A0A7C8IDJ2</accession>